<dbReference type="AlphaFoldDB" id="A0A371EGX6"/>
<keyword evidence="6" id="KW-1133">Transmembrane helix</keyword>
<feature type="region of interest" description="Leucine repeat II (LRII)" evidence="5">
    <location>
        <begin position="401"/>
        <end position="433"/>
    </location>
</feature>
<dbReference type="PANTHER" id="PTHR31636">
    <property type="entry name" value="OSJNBA0084A10.13 PROTEIN-RELATED"/>
    <property type="match status" value="1"/>
</dbReference>
<evidence type="ECO:0000256" key="4">
    <source>
        <dbReference type="ARBA" id="ARBA00023242"/>
    </source>
</evidence>
<dbReference type="OrthoDB" id="770224at2759"/>
<keyword evidence="4" id="KW-0539">Nucleus</keyword>
<name>A0A371EGX6_MUCPR</name>
<keyword evidence="8" id="KW-1185">Reference proteome</keyword>
<keyword evidence="6" id="KW-0812">Transmembrane</keyword>
<protein>
    <submittedName>
        <fullName evidence="7">DELLA protein GAI1</fullName>
    </submittedName>
</protein>
<dbReference type="Pfam" id="PF03514">
    <property type="entry name" value="GRAS"/>
    <property type="match status" value="1"/>
</dbReference>
<dbReference type="STRING" id="157652.A0A371EGX6"/>
<comment type="similarity">
    <text evidence="5">Belongs to the GRAS family.</text>
</comment>
<evidence type="ECO:0000256" key="1">
    <source>
        <dbReference type="ARBA" id="ARBA00004123"/>
    </source>
</evidence>
<comment type="subcellular location">
    <subcellularLocation>
        <location evidence="1">Nucleus</location>
    </subcellularLocation>
</comment>
<keyword evidence="6" id="KW-0472">Membrane</keyword>
<evidence type="ECO:0000256" key="2">
    <source>
        <dbReference type="ARBA" id="ARBA00023015"/>
    </source>
</evidence>
<feature type="non-terminal residue" evidence="7">
    <location>
        <position position="1"/>
    </location>
</feature>
<feature type="transmembrane region" description="Helical" evidence="6">
    <location>
        <begin position="187"/>
        <end position="208"/>
    </location>
</feature>
<reference evidence="7" key="1">
    <citation type="submission" date="2018-05" db="EMBL/GenBank/DDBJ databases">
        <title>Draft genome of Mucuna pruriens seed.</title>
        <authorList>
            <person name="Nnadi N.E."/>
            <person name="Vos R."/>
            <person name="Hasami M.H."/>
            <person name="Devisetty U.K."/>
            <person name="Aguiy J.C."/>
        </authorList>
    </citation>
    <scope>NUCLEOTIDE SEQUENCE [LARGE SCALE GENOMIC DNA]</scope>
    <source>
        <strain evidence="7">JCA_2017</strain>
    </source>
</reference>
<comment type="caution">
    <text evidence="5">Lacks conserved residue(s) required for the propagation of feature annotation.</text>
</comment>
<feature type="region of interest" description="SAW" evidence="5">
    <location>
        <begin position="535"/>
        <end position="610"/>
    </location>
</feature>
<gene>
    <name evidence="7" type="primary">GAI1</name>
    <name evidence="7" type="ORF">CR513_56074</name>
</gene>
<accession>A0A371EGX6</accession>
<keyword evidence="2" id="KW-0805">Transcription regulation</keyword>
<proteinExistence type="inferred from homology"/>
<evidence type="ECO:0000256" key="6">
    <source>
        <dbReference type="SAM" id="Phobius"/>
    </source>
</evidence>
<dbReference type="PROSITE" id="PS50985">
    <property type="entry name" value="GRAS"/>
    <property type="match status" value="1"/>
</dbReference>
<keyword evidence="3" id="KW-0804">Transcription</keyword>
<feature type="non-terminal residue" evidence="7">
    <location>
        <position position="610"/>
    </location>
</feature>
<organism evidence="7 8">
    <name type="scientific">Mucuna pruriens</name>
    <name type="common">Velvet bean</name>
    <name type="synonym">Dolichos pruriens</name>
    <dbReference type="NCBI Taxonomy" id="157652"/>
    <lineage>
        <taxon>Eukaryota</taxon>
        <taxon>Viridiplantae</taxon>
        <taxon>Streptophyta</taxon>
        <taxon>Embryophyta</taxon>
        <taxon>Tracheophyta</taxon>
        <taxon>Spermatophyta</taxon>
        <taxon>Magnoliopsida</taxon>
        <taxon>eudicotyledons</taxon>
        <taxon>Gunneridae</taxon>
        <taxon>Pentapetalae</taxon>
        <taxon>rosids</taxon>
        <taxon>fabids</taxon>
        <taxon>Fabales</taxon>
        <taxon>Fabaceae</taxon>
        <taxon>Papilionoideae</taxon>
        <taxon>50 kb inversion clade</taxon>
        <taxon>NPAAA clade</taxon>
        <taxon>indigoferoid/millettioid clade</taxon>
        <taxon>Phaseoleae</taxon>
        <taxon>Mucuna</taxon>
    </lineage>
</organism>
<evidence type="ECO:0000256" key="3">
    <source>
        <dbReference type="ARBA" id="ARBA00023163"/>
    </source>
</evidence>
<dbReference type="EMBL" id="QJKJ01013995">
    <property type="protein sequence ID" value="RDX65281.1"/>
    <property type="molecule type" value="Genomic_DNA"/>
</dbReference>
<evidence type="ECO:0000313" key="7">
    <source>
        <dbReference type="EMBL" id="RDX65281.1"/>
    </source>
</evidence>
<sequence>MDYDQFSSTALNFKGIQVGYGSIQEDVFQGKDSFSGMELLGEIDPLHAPNGKGAKLFKDQNQNQLRELKIDNLMLEEVNFYPDMPLQPTQLFQETTGLMKHGVACSEPVEYNKQVHPSLASLELLRNYGSRFKRLREQNISTLSNIETSFDHHKMSTEEIIRVAGARHSGHRKHILSKNIYVSTSKFCLYIFISLIILGFAMILNRYVQYSAHWNDSFCIPMHPYGLDLVGLSEEENRDVELAQFLLAAAEKVGCQQFERANRLLFHCQWNSSDSASPAQRVIFHFARALRERIDRETGRVTVKGSEKNEERELIQKMDTNVALTCHLKIPFNQVMQLTGIQAIVEHVASETKIHLIDLEIRSGVQCTALMQALIERQDCIVQLLKITAIGLNTYKTMMEETGKRLASFAESLNLPFSYKAVFVADIAEIREDRFEIGEDEAVAVYSPYFLRCMISRPDCMENLMRVIRNMKPVIMIVLEVEANHNSPSFVNRFIESLFFYSAFFDCLGTCIKHEIECRMTIEAVLSEGIRDIVAMEGRERTVRNVKIDVWRRFFARYRMVETEFSESSLYQAELVAKKFAFGKFCTIDKNAKCVTVGWKGTPLHSISAW</sequence>
<comment type="caution">
    <text evidence="7">The sequence shown here is derived from an EMBL/GenBank/DDBJ whole genome shotgun (WGS) entry which is preliminary data.</text>
</comment>
<evidence type="ECO:0000256" key="5">
    <source>
        <dbReference type="PROSITE-ProRule" id="PRU01191"/>
    </source>
</evidence>
<dbReference type="GO" id="GO:0005634">
    <property type="term" value="C:nucleus"/>
    <property type="evidence" value="ECO:0007669"/>
    <property type="project" value="UniProtKB-SubCell"/>
</dbReference>
<dbReference type="Proteomes" id="UP000257109">
    <property type="component" value="Unassembled WGS sequence"/>
</dbReference>
<dbReference type="InterPro" id="IPR005202">
    <property type="entry name" value="TF_GRAS"/>
</dbReference>
<evidence type="ECO:0000313" key="8">
    <source>
        <dbReference type="Proteomes" id="UP000257109"/>
    </source>
</evidence>